<comment type="caution">
    <text evidence="1">The sequence shown here is derived from an EMBL/GenBank/DDBJ whole genome shotgun (WGS) entry which is preliminary data.</text>
</comment>
<dbReference type="Proteomes" id="UP001139516">
    <property type="component" value="Unassembled WGS sequence"/>
</dbReference>
<evidence type="ECO:0000313" key="1">
    <source>
        <dbReference type="EMBL" id="MCK8788302.1"/>
    </source>
</evidence>
<keyword evidence="2" id="KW-1185">Reference proteome</keyword>
<dbReference type="RefSeq" id="WP_248670342.1">
    <property type="nucleotide sequence ID" value="NZ_JALPRX010000280.1"/>
</dbReference>
<gene>
    <name evidence="1" type="ORF">M0638_28525</name>
</gene>
<reference evidence="1" key="1">
    <citation type="submission" date="2022-04" db="EMBL/GenBank/DDBJ databases">
        <title>Roseomonas acroporae sp. nov., isolated from coral Acropora digitifera.</title>
        <authorList>
            <person name="Sun H."/>
        </authorList>
    </citation>
    <scope>NUCLEOTIDE SEQUENCE</scope>
    <source>
        <strain evidence="1">NAR14</strain>
    </source>
</reference>
<organism evidence="1 2">
    <name type="scientific">Roseomonas acroporae</name>
    <dbReference type="NCBI Taxonomy" id="2937791"/>
    <lineage>
        <taxon>Bacteria</taxon>
        <taxon>Pseudomonadati</taxon>
        <taxon>Pseudomonadota</taxon>
        <taxon>Alphaproteobacteria</taxon>
        <taxon>Acetobacterales</taxon>
        <taxon>Roseomonadaceae</taxon>
        <taxon>Roseomonas</taxon>
    </lineage>
</organism>
<dbReference type="AlphaFoldDB" id="A0A9X1YED0"/>
<dbReference type="EMBL" id="JALPRX010000280">
    <property type="protein sequence ID" value="MCK8788302.1"/>
    <property type="molecule type" value="Genomic_DNA"/>
</dbReference>
<proteinExistence type="predicted"/>
<evidence type="ECO:0000313" key="2">
    <source>
        <dbReference type="Proteomes" id="UP001139516"/>
    </source>
</evidence>
<protein>
    <submittedName>
        <fullName evidence="1">Uncharacterized protein</fullName>
    </submittedName>
</protein>
<accession>A0A9X1YED0</accession>
<sequence>MHAVADNFTTTVSERLADALRRRWGVFRSPAKMLARAIGHDPRACQNWLSANNAPHLAHVIELMADDPHVEEVILDLVRDRRAARGKSHADDHA</sequence>
<name>A0A9X1YED0_9PROT</name>